<proteinExistence type="predicted"/>
<feature type="repeat" description="PPR" evidence="2">
    <location>
        <begin position="577"/>
        <end position="611"/>
    </location>
</feature>
<sequence length="1337" mass="146173">MADRITGLGRTLFRSTSTADSVARGAARSLGGASSGPSTLLTCVGPSTPSYRSDHSLALAPAHTRTFATSSHPSFQTTTTTHVSAHRKQAGREKARMRQIRQEERVIRRREKDGYRPRQSSKDPASEGSGRSRKSEEEEEVEATIREYMARTGPTGERLTLSQQEQQLRQELNSLGKELEVLEQKAKAKEATKDLPELDDQTLDELYQALMLPPPPTGEDSRLARLEGGRREKALLATADRGRRQPERLHALSASPTPAEERRLRASRDLKQKLIQARERGRMLLPPSTPRRRADESSPVAANLQQAEPVEEDVNDAGLVDLAALPHAERQEVRLQQLFARLAIVQSSEVPEHGQEPLHDVRTGLAARIARILESHDYRLASSLNKESRSTTAEDVSTSDSVEEPLPDFEPLRLDQKAYKLAALDSAMPPTGITLESSVTARSQPTSDVLVRAESMLQDLSSPDSRSFMLDGIERLLRSANPSKAELETAPSSEKVSKPLPLGVASVEEWTALAVSSANAADAESLARTFSLMERSGYFPPPLSLYNDVMDVCATRGDVGRCQELLASVSAAGLVPDDHTYHSLVKAYATASQFSQAIELLNSLEVQGRPASMATYTLVIDRLFDPVDSGDGQTTNTGERPELQALAWNVFYHMRLVAHPVPDAPLYALMIRACAKGLPQPQDIDDPTKSYTSLEASSSSSGANNASGNDSDVLGPARISEAERALDLFREMTTRYGVRPNAEVYNNLILACARRKDFYLEAFRLLREMVELETERAGLPDDSGVLHFAPDRYTFNALLQGCARNRDLPRARWVLAEMIRTTTPLFDSSIAPALLRTQKLEMLAKRPSEETLSHIFHTYASYTPPVKRVAMKIKSDEAVSAQQSNKDTTLSAGQSSAIAVAEDARDAQSKSTVMTAQPSTSELETVEQREETTAEEAAQIFSALVPQTSSDLVSEARSLFARVLADQPSSEGVEGPLGAVRPGIRLVNSYLTILAAHLPSSIRHRVLLSTLDCLNSASTEVTTDTSAESVFRFDPSQTLEEGLFSKLGIRPNEHTYRILLQALSELPVSSSEQLGEAVDAVNQVWSRFQGLLQPPSSSTSTAKTEPLEATQIKRCWTNYMHFWSKNCEIPSSIHAIPATDRSGGTEQVGLDIALSTLKQFAALYPPRIVASKEKSKAKEPRRSQDAGPGETAQIRFGDAQQRDDSRLSGRATKPKAKANLPQLDLSPLPVAQKSLETLAFLADRSRTSMNSKTNVGGAESTTGESGSEGAEGKQTVLPTAPSDSPATLKGTPSLTFLDVQLLHHRLVRYNRIKDLAYLSWLLRRYSAAATARRGRAA</sequence>
<dbReference type="PANTHER" id="PTHR47942">
    <property type="entry name" value="TETRATRICOPEPTIDE REPEAT (TPR)-LIKE SUPERFAMILY PROTEIN-RELATED"/>
    <property type="match status" value="1"/>
</dbReference>
<feature type="region of interest" description="Disordered" evidence="4">
    <location>
        <begin position="240"/>
        <end position="264"/>
    </location>
</feature>
<feature type="compositionally biased region" description="Polar residues" evidence="4">
    <location>
        <begin position="383"/>
        <end position="400"/>
    </location>
</feature>
<feature type="compositionally biased region" description="Polar residues" evidence="4">
    <location>
        <begin position="880"/>
        <end position="897"/>
    </location>
</feature>
<feature type="region of interest" description="Disordered" evidence="4">
    <location>
        <begin position="68"/>
        <end position="142"/>
    </location>
</feature>
<dbReference type="PANTHER" id="PTHR47942:SF63">
    <property type="entry name" value="PENTATRICOPEPTIDE REPEAT-CONTAINING PROTEIN"/>
    <property type="match status" value="1"/>
</dbReference>
<feature type="compositionally biased region" description="Low complexity" evidence="4">
    <location>
        <begin position="696"/>
        <end position="712"/>
    </location>
</feature>
<feature type="region of interest" description="Disordered" evidence="4">
    <location>
        <begin position="1171"/>
        <end position="1224"/>
    </location>
</feature>
<dbReference type="InterPro" id="IPR011990">
    <property type="entry name" value="TPR-like_helical_dom_sf"/>
</dbReference>
<dbReference type="Pfam" id="PF01535">
    <property type="entry name" value="PPR"/>
    <property type="match status" value="1"/>
</dbReference>
<dbReference type="EMBL" id="KZ819188">
    <property type="protein sequence ID" value="PWZ03104.1"/>
    <property type="molecule type" value="Genomic_DNA"/>
</dbReference>
<evidence type="ECO:0008006" key="7">
    <source>
        <dbReference type="Google" id="ProtNLM"/>
    </source>
</evidence>
<feature type="region of interest" description="Disordered" evidence="4">
    <location>
        <begin position="681"/>
        <end position="714"/>
    </location>
</feature>
<evidence type="ECO:0000256" key="3">
    <source>
        <dbReference type="SAM" id="Coils"/>
    </source>
</evidence>
<dbReference type="InterPro" id="IPR051222">
    <property type="entry name" value="PPR/CCM1_RNA-binding"/>
</dbReference>
<evidence type="ECO:0000313" key="5">
    <source>
        <dbReference type="EMBL" id="PWZ03104.1"/>
    </source>
</evidence>
<feature type="compositionally biased region" description="Low complexity" evidence="4">
    <location>
        <begin position="1256"/>
        <end position="1268"/>
    </location>
</feature>
<feature type="region of interest" description="Disordered" evidence="4">
    <location>
        <begin position="277"/>
        <end position="312"/>
    </location>
</feature>
<feature type="region of interest" description="Disordered" evidence="4">
    <location>
        <begin position="880"/>
        <end position="925"/>
    </location>
</feature>
<feature type="coiled-coil region" evidence="3">
    <location>
        <begin position="158"/>
        <end position="192"/>
    </location>
</feature>
<dbReference type="Gene3D" id="1.25.40.10">
    <property type="entry name" value="Tetratricopeptide repeat domain"/>
    <property type="match status" value="2"/>
</dbReference>
<feature type="compositionally biased region" description="Polar residues" evidence="4">
    <location>
        <begin position="909"/>
        <end position="923"/>
    </location>
</feature>
<gene>
    <name evidence="5" type="ORF">BCV70DRAFT_197337</name>
</gene>
<dbReference type="InParanoid" id="A0A317XXW0"/>
<accession>A0A317XXW0</accession>
<feature type="repeat" description="PPR" evidence="2">
    <location>
        <begin position="791"/>
        <end position="825"/>
    </location>
</feature>
<keyword evidence="3" id="KW-0175">Coiled coil</keyword>
<dbReference type="OrthoDB" id="2018246at2759"/>
<feature type="compositionally biased region" description="Polar residues" evidence="4">
    <location>
        <begin position="68"/>
        <end position="83"/>
    </location>
</feature>
<feature type="region of interest" description="Disordered" evidence="4">
    <location>
        <begin position="383"/>
        <end position="407"/>
    </location>
</feature>
<keyword evidence="1" id="KW-0677">Repeat</keyword>
<evidence type="ECO:0000256" key="2">
    <source>
        <dbReference type="PROSITE-ProRule" id="PRU00708"/>
    </source>
</evidence>
<feature type="repeat" description="PPR" evidence="2">
    <location>
        <begin position="741"/>
        <end position="776"/>
    </location>
</feature>
<dbReference type="InterPro" id="IPR002885">
    <property type="entry name" value="PPR_rpt"/>
</dbReference>
<evidence type="ECO:0000256" key="4">
    <source>
        <dbReference type="SAM" id="MobiDB-lite"/>
    </source>
</evidence>
<feature type="compositionally biased region" description="Basic and acidic residues" evidence="4">
    <location>
        <begin position="90"/>
        <end position="125"/>
    </location>
</feature>
<protein>
    <recommendedName>
        <fullName evidence="7">Pentacotripeptide-repeat region of PRORP domain-containing protein</fullName>
    </recommendedName>
</protein>
<name>A0A317XXW0_9BASI</name>
<evidence type="ECO:0000256" key="1">
    <source>
        <dbReference type="ARBA" id="ARBA00022737"/>
    </source>
</evidence>
<dbReference type="STRING" id="1882483.A0A317XXW0"/>
<dbReference type="Proteomes" id="UP000246740">
    <property type="component" value="Unassembled WGS sequence"/>
</dbReference>
<feature type="compositionally biased region" description="Basic and acidic residues" evidence="4">
    <location>
        <begin position="240"/>
        <end position="250"/>
    </location>
</feature>
<feature type="compositionally biased region" description="Basic and acidic residues" evidence="4">
    <location>
        <begin position="1171"/>
        <end position="1184"/>
    </location>
</feature>
<dbReference type="PROSITE" id="PS51375">
    <property type="entry name" value="PPR"/>
    <property type="match status" value="3"/>
</dbReference>
<organism evidence="5 6">
    <name type="scientific">Testicularia cyperi</name>
    <dbReference type="NCBI Taxonomy" id="1882483"/>
    <lineage>
        <taxon>Eukaryota</taxon>
        <taxon>Fungi</taxon>
        <taxon>Dikarya</taxon>
        <taxon>Basidiomycota</taxon>
        <taxon>Ustilaginomycotina</taxon>
        <taxon>Ustilaginomycetes</taxon>
        <taxon>Ustilaginales</taxon>
        <taxon>Anthracoideaceae</taxon>
        <taxon>Testicularia</taxon>
    </lineage>
</organism>
<keyword evidence="6" id="KW-1185">Reference proteome</keyword>
<feature type="region of interest" description="Disordered" evidence="4">
    <location>
        <begin position="1248"/>
        <end position="1287"/>
    </location>
</feature>
<reference evidence="5 6" key="1">
    <citation type="journal article" date="2018" name="Mol. Biol. Evol.">
        <title>Broad Genomic Sampling Reveals a Smut Pathogenic Ancestry of the Fungal Clade Ustilaginomycotina.</title>
        <authorList>
            <person name="Kijpornyongpan T."/>
            <person name="Mondo S.J."/>
            <person name="Barry K."/>
            <person name="Sandor L."/>
            <person name="Lee J."/>
            <person name="Lipzen A."/>
            <person name="Pangilinan J."/>
            <person name="LaButti K."/>
            <person name="Hainaut M."/>
            <person name="Henrissat B."/>
            <person name="Grigoriev I.V."/>
            <person name="Spatafora J.W."/>
            <person name="Aime M.C."/>
        </authorList>
    </citation>
    <scope>NUCLEOTIDE SEQUENCE [LARGE SCALE GENOMIC DNA]</scope>
    <source>
        <strain evidence="5 6">MCA 3645</strain>
    </source>
</reference>
<evidence type="ECO:0000313" key="6">
    <source>
        <dbReference type="Proteomes" id="UP000246740"/>
    </source>
</evidence>